<dbReference type="SUPFAM" id="SSF140683">
    <property type="entry name" value="SP0561-like"/>
    <property type="match status" value="1"/>
</dbReference>
<evidence type="ECO:0000313" key="6">
    <source>
        <dbReference type="EMBL" id="GKU25765.1"/>
    </source>
</evidence>
<dbReference type="Proteomes" id="UP001057868">
    <property type="component" value="Unassembled WGS sequence"/>
</dbReference>
<dbReference type="Pfam" id="PF04405">
    <property type="entry name" value="ScdA_N"/>
    <property type="match status" value="1"/>
</dbReference>
<proteinExistence type="predicted"/>
<name>A0A9W5Y3B3_9CLOT</name>
<keyword evidence="7" id="KW-1185">Reference proteome</keyword>
<sequence>MINTIDKKDTLGQIVSIFPLASEIFNKYKIDYCCGGHDNLESALLEKELNVDSILKELNESYEAFVQSNNEYIDWRKESPINIINHIVRTHHSYTKKELPNIDLLMMKILKAHFSHHQELLLKLHKLFGLLKIELEEHLIKEEEVLFPLIEKYSSDKSNATLTKVTEFIKETESEHDAAGDILKEIRELTNDFSAPEDTCTTFRLVYAQIEALEKDLFIHIHLENSILFSLVSLETQ</sequence>
<keyword evidence="3" id="KW-0479">Metal-binding</keyword>
<evidence type="ECO:0000256" key="1">
    <source>
        <dbReference type="ARBA" id="ARBA00004496"/>
    </source>
</evidence>
<reference evidence="6" key="1">
    <citation type="journal article" date="2023" name="Int. J. Syst. Evol. Microbiol.">
        <title>&lt;i&gt;Clostridium folliculivorans&lt;/i&gt; sp. nov., isolated from soil samples of an organic paddy in Japan.</title>
        <authorList>
            <person name="Tazawa J."/>
            <person name="Kobayashi H."/>
            <person name="Tanizawa Y."/>
            <person name="Uchino A."/>
            <person name="Tanaka F."/>
            <person name="Urashima Y."/>
            <person name="Miura S."/>
            <person name="Sakamoto M."/>
            <person name="Ohkuma M."/>
            <person name="Tohno M."/>
        </authorList>
    </citation>
    <scope>NUCLEOTIDE SEQUENCE</scope>
    <source>
        <strain evidence="6">D1-1</strain>
    </source>
</reference>
<dbReference type="EMBL" id="BQXY01000003">
    <property type="protein sequence ID" value="GKU25765.1"/>
    <property type="molecule type" value="Genomic_DNA"/>
</dbReference>
<dbReference type="AlphaFoldDB" id="A0A9W5Y3B3"/>
<dbReference type="Gene3D" id="1.10.3910.10">
    <property type="entry name" value="SP0561-like"/>
    <property type="match status" value="1"/>
</dbReference>
<evidence type="ECO:0000256" key="3">
    <source>
        <dbReference type="ARBA" id="ARBA00022723"/>
    </source>
</evidence>
<dbReference type="PANTHER" id="PTHR36438:SF1">
    <property type="entry name" value="IRON-SULFUR CLUSTER REPAIR PROTEIN YTFE"/>
    <property type="match status" value="1"/>
</dbReference>
<organism evidence="6 7">
    <name type="scientific">Clostridium folliculivorans</name>
    <dbReference type="NCBI Taxonomy" id="2886038"/>
    <lineage>
        <taxon>Bacteria</taxon>
        <taxon>Bacillati</taxon>
        <taxon>Bacillota</taxon>
        <taxon>Clostridia</taxon>
        <taxon>Eubacteriales</taxon>
        <taxon>Clostridiaceae</taxon>
        <taxon>Clostridium</taxon>
    </lineage>
</organism>
<gene>
    <name evidence="6" type="ORF">CFOLD11_25910</name>
</gene>
<feature type="domain" description="Hemerythrin-like" evidence="5">
    <location>
        <begin position="85"/>
        <end position="231"/>
    </location>
</feature>
<evidence type="ECO:0000256" key="2">
    <source>
        <dbReference type="ARBA" id="ARBA00022490"/>
    </source>
</evidence>
<comment type="caution">
    <text evidence="6">The sequence shown here is derived from an EMBL/GenBank/DDBJ whole genome shotgun (WGS) entry which is preliminary data.</text>
</comment>
<dbReference type="PANTHER" id="PTHR36438">
    <property type="entry name" value="IRON-SULFUR CLUSTER REPAIR PROTEIN YTFE"/>
    <property type="match status" value="1"/>
</dbReference>
<dbReference type="RefSeq" id="WP_261852706.1">
    <property type="nucleotide sequence ID" value="NZ_BQXY01000003.1"/>
</dbReference>
<accession>A0A9W5Y3B3</accession>
<evidence type="ECO:0000313" key="7">
    <source>
        <dbReference type="Proteomes" id="UP001057868"/>
    </source>
</evidence>
<dbReference type="GO" id="GO:0005737">
    <property type="term" value="C:cytoplasm"/>
    <property type="evidence" value="ECO:0007669"/>
    <property type="project" value="UniProtKB-SubCell"/>
</dbReference>
<dbReference type="InterPro" id="IPR038062">
    <property type="entry name" value="ScdA-like_N_sf"/>
</dbReference>
<dbReference type="Gene3D" id="1.20.120.520">
    <property type="entry name" value="nmb1532 protein domain like"/>
    <property type="match status" value="1"/>
</dbReference>
<keyword evidence="4" id="KW-0408">Iron</keyword>
<dbReference type="Pfam" id="PF01814">
    <property type="entry name" value="Hemerythrin"/>
    <property type="match status" value="1"/>
</dbReference>
<dbReference type="GO" id="GO:0046872">
    <property type="term" value="F:metal ion binding"/>
    <property type="evidence" value="ECO:0007669"/>
    <property type="project" value="UniProtKB-KW"/>
</dbReference>
<evidence type="ECO:0000256" key="4">
    <source>
        <dbReference type="ARBA" id="ARBA00023004"/>
    </source>
</evidence>
<comment type="subcellular location">
    <subcellularLocation>
        <location evidence="1">Cytoplasm</location>
    </subcellularLocation>
</comment>
<evidence type="ECO:0000259" key="5">
    <source>
        <dbReference type="Pfam" id="PF01814"/>
    </source>
</evidence>
<protein>
    <submittedName>
        <fullName evidence="6">Iron-sulfur cluster repair di-iron protein</fullName>
    </submittedName>
</protein>
<dbReference type="InterPro" id="IPR019903">
    <property type="entry name" value="RIC_family"/>
</dbReference>
<keyword evidence="2" id="KW-0963">Cytoplasm</keyword>
<dbReference type="NCBIfam" id="TIGR03652">
    <property type="entry name" value="FeS_repair_RIC"/>
    <property type="match status" value="1"/>
</dbReference>
<dbReference type="InterPro" id="IPR012312">
    <property type="entry name" value="Hemerythrin-like"/>
</dbReference>